<keyword evidence="10" id="KW-1185">Reference proteome</keyword>
<organism evidence="9 10">
    <name type="scientific">Cyprinus carpio</name>
    <name type="common">Common carp</name>
    <dbReference type="NCBI Taxonomy" id="7962"/>
    <lineage>
        <taxon>Eukaryota</taxon>
        <taxon>Metazoa</taxon>
        <taxon>Chordata</taxon>
        <taxon>Craniata</taxon>
        <taxon>Vertebrata</taxon>
        <taxon>Euteleostomi</taxon>
        <taxon>Actinopterygii</taxon>
        <taxon>Neopterygii</taxon>
        <taxon>Teleostei</taxon>
        <taxon>Ostariophysi</taxon>
        <taxon>Cypriniformes</taxon>
        <taxon>Cyprinidae</taxon>
        <taxon>Cyprininae</taxon>
        <taxon>Cyprinus</taxon>
    </lineage>
</organism>
<feature type="region of interest" description="Disordered" evidence="6">
    <location>
        <begin position="179"/>
        <end position="200"/>
    </location>
</feature>
<keyword evidence="4 7" id="KW-0472">Membrane</keyword>
<proteinExistence type="predicted"/>
<feature type="compositionally biased region" description="Polar residues" evidence="6">
    <location>
        <begin position="183"/>
        <end position="200"/>
    </location>
</feature>
<keyword evidence="5" id="KW-0325">Glycoprotein</keyword>
<name>A0A8C1RHH9_CYPCA</name>
<accession>A0A8C1RHH9</accession>
<feature type="transmembrane region" description="Helical" evidence="7">
    <location>
        <begin position="576"/>
        <end position="594"/>
    </location>
</feature>
<keyword evidence="3 7" id="KW-1133">Transmembrane helix</keyword>
<feature type="transmembrane region" description="Helical" evidence="7">
    <location>
        <begin position="125"/>
        <end position="144"/>
    </location>
</feature>
<reference evidence="9" key="2">
    <citation type="submission" date="2025-09" db="UniProtKB">
        <authorList>
            <consortium name="Ensembl"/>
        </authorList>
    </citation>
    <scope>IDENTIFICATION</scope>
</reference>
<feature type="region of interest" description="Disordered" evidence="6">
    <location>
        <begin position="287"/>
        <end position="309"/>
    </location>
</feature>
<feature type="transmembrane region" description="Helical" evidence="7">
    <location>
        <begin position="542"/>
        <end position="564"/>
    </location>
</feature>
<dbReference type="AlphaFoldDB" id="A0A8C1RHH9"/>
<protein>
    <submittedName>
        <fullName evidence="9">Putative homeodomain transcription factor 2</fullName>
    </submittedName>
</protein>
<dbReference type="InterPro" id="IPR021980">
    <property type="entry name" value="PHTF1/2_N"/>
</dbReference>
<evidence type="ECO:0000256" key="5">
    <source>
        <dbReference type="ARBA" id="ARBA00023180"/>
    </source>
</evidence>
<evidence type="ECO:0000313" key="10">
    <source>
        <dbReference type="Proteomes" id="UP000694427"/>
    </source>
</evidence>
<dbReference type="PANTHER" id="PTHR12680">
    <property type="entry name" value="PUTATIVE HOMEODOMAIN TRANSCRIPTION FACTOR PHTF"/>
    <property type="match status" value="1"/>
</dbReference>
<sequence>MASKVRDAVLWYQKKIGAYDQQIWEKSVEQREIKGLRNKPKKTGHVKPDLIDVDLVRGSAFAKAKPESPWTSLTRKGIVRVVFFPFFFRWWIQVTSRAIFYLLLSLYLLQVLAAALFFSISSPHGVPVTEVFGGIWLMLLLGTVHCQIVSTHTPKASGGGGSGKRRRKLRKAAHLDIHREGDGSSTTDNTQEGAPQGSLSAGSRGLVAFFRDFWHGIFKAGCCPSEAAVPRGVENMSGEASSEEDPENYSTLRRGVERKNSDCTLRNRKAHHYKKHYTAEETLKSNTSCSSRCSSSRTQDSESARHESETEDVLWEDFLHCAECRSSCSSETDADGSAICSASKKEFRDDPFHQGHVPWLHSSNPGLERVSAIVWEGNECKKADMSVLEISGMIMNRVNLYTPGIGYQIFGNLVSVTLGLTPFAFRLFQHKEPEQLASLSAGELVSVAFGSSADALVMAMVSVSFVVRVCLIWLFFFLLSVAERTYRQRLLFAKLFGHLTSARRARKSEVPHFRLKKVQNIKMWLSLRSYLKRRGPQRSVDVIVSSAFLLTLSVVFICCAQLLHVHETFLELHYNWELMIWCASLSLYLLRFVTLGSETSKKYSNTSILLTEQINLYLKMEKKPNKKEELTLVNNVLKLATKLLKELDAPFRLYGLTMNPLLYNITQVVILSAVSGVISDLLGFNLKLWKIKS</sequence>
<feature type="compositionally biased region" description="Low complexity" evidence="6">
    <location>
        <begin position="287"/>
        <end position="298"/>
    </location>
</feature>
<evidence type="ECO:0000256" key="7">
    <source>
        <dbReference type="SAM" id="Phobius"/>
    </source>
</evidence>
<reference evidence="9" key="1">
    <citation type="submission" date="2025-08" db="UniProtKB">
        <authorList>
            <consortium name="Ensembl"/>
        </authorList>
    </citation>
    <scope>IDENTIFICATION</scope>
</reference>
<keyword evidence="2 7" id="KW-0812">Transmembrane</keyword>
<evidence type="ECO:0000256" key="6">
    <source>
        <dbReference type="SAM" id="MobiDB-lite"/>
    </source>
</evidence>
<dbReference type="Proteomes" id="UP000694427">
    <property type="component" value="Unplaced"/>
</dbReference>
<feature type="transmembrane region" description="Helical" evidence="7">
    <location>
        <begin position="455"/>
        <end position="479"/>
    </location>
</feature>
<feature type="domain" description="PHTF1/2 N-terminal" evidence="8">
    <location>
        <begin position="4"/>
        <end position="153"/>
    </location>
</feature>
<evidence type="ECO:0000313" key="9">
    <source>
        <dbReference type="Ensembl" id="ENSCCRP00010113788.1"/>
    </source>
</evidence>
<comment type="subcellular location">
    <subcellularLocation>
        <location evidence="1">Membrane</location>
        <topology evidence="1">Multi-pass membrane protein</topology>
    </subcellularLocation>
</comment>
<feature type="compositionally biased region" description="Basic and acidic residues" evidence="6">
    <location>
        <begin position="299"/>
        <end position="308"/>
    </location>
</feature>
<dbReference type="GO" id="GO:0016020">
    <property type="term" value="C:membrane"/>
    <property type="evidence" value="ECO:0007669"/>
    <property type="project" value="UniProtKB-SubCell"/>
</dbReference>
<evidence type="ECO:0000256" key="1">
    <source>
        <dbReference type="ARBA" id="ARBA00004141"/>
    </source>
</evidence>
<dbReference type="Ensembl" id="ENSCCRT00010126532.1">
    <property type="protein sequence ID" value="ENSCCRP00010113788.1"/>
    <property type="gene ID" value="ENSCCRG00010049936.1"/>
</dbReference>
<feature type="transmembrane region" description="Helical" evidence="7">
    <location>
        <begin position="98"/>
        <end position="118"/>
    </location>
</feature>
<dbReference type="Pfam" id="PF12129">
    <property type="entry name" value="PHTF1-2_N"/>
    <property type="match status" value="1"/>
</dbReference>
<evidence type="ECO:0000256" key="4">
    <source>
        <dbReference type="ARBA" id="ARBA00023136"/>
    </source>
</evidence>
<evidence type="ECO:0000259" key="8">
    <source>
        <dbReference type="Pfam" id="PF12129"/>
    </source>
</evidence>
<dbReference type="InterPro" id="IPR039775">
    <property type="entry name" value="PHTF1/2"/>
</dbReference>
<feature type="transmembrane region" description="Helical" evidence="7">
    <location>
        <begin position="661"/>
        <end position="684"/>
    </location>
</feature>
<evidence type="ECO:0000256" key="3">
    <source>
        <dbReference type="ARBA" id="ARBA00022989"/>
    </source>
</evidence>
<evidence type="ECO:0000256" key="2">
    <source>
        <dbReference type="ARBA" id="ARBA00022692"/>
    </source>
</evidence>
<dbReference type="GO" id="GO:0005783">
    <property type="term" value="C:endoplasmic reticulum"/>
    <property type="evidence" value="ECO:0007669"/>
    <property type="project" value="InterPro"/>
</dbReference>
<dbReference type="PANTHER" id="PTHR12680:SF2">
    <property type="entry name" value="PROTEIN PHTF2"/>
    <property type="match status" value="1"/>
</dbReference>